<comment type="caution">
    <text evidence="1">The sequence shown here is derived from an EMBL/GenBank/DDBJ whole genome shotgun (WGS) entry which is preliminary data.</text>
</comment>
<reference evidence="1 2" key="1">
    <citation type="submission" date="2022-10" db="EMBL/GenBank/DDBJ databases">
        <authorList>
            <person name="Xie J."/>
            <person name="Shen N."/>
        </authorList>
    </citation>
    <scope>NUCLEOTIDE SEQUENCE [LARGE SCALE GENOMIC DNA]</scope>
    <source>
        <strain evidence="1 2">DSM 41681</strain>
    </source>
</reference>
<dbReference type="Pfam" id="PF14433">
    <property type="entry name" value="SUKH-3"/>
    <property type="match status" value="1"/>
</dbReference>
<protein>
    <submittedName>
        <fullName evidence="1">SUKH-3 domain-containing protein</fullName>
    </submittedName>
</protein>
<dbReference type="RefSeq" id="WP_324771080.1">
    <property type="nucleotide sequence ID" value="NZ_BAAATS010000006.1"/>
</dbReference>
<proteinExistence type="predicted"/>
<gene>
    <name evidence="1" type="ORF">OKJ48_24305</name>
</gene>
<keyword evidence="2" id="KW-1185">Reference proteome</keyword>
<dbReference type="EMBL" id="JAOZYB010000224">
    <property type="protein sequence ID" value="MEB3963341.1"/>
    <property type="molecule type" value="Genomic_DNA"/>
</dbReference>
<organism evidence="1 2">
    <name type="scientific">Streptomyces kunmingensis</name>
    <dbReference type="NCBI Taxonomy" id="68225"/>
    <lineage>
        <taxon>Bacteria</taxon>
        <taxon>Bacillati</taxon>
        <taxon>Actinomycetota</taxon>
        <taxon>Actinomycetes</taxon>
        <taxon>Kitasatosporales</taxon>
        <taxon>Streptomycetaceae</taxon>
        <taxon>Streptomyces</taxon>
    </lineage>
</organism>
<name>A0ABU6CF78_9ACTN</name>
<evidence type="ECO:0000313" key="2">
    <source>
        <dbReference type="Proteomes" id="UP001352223"/>
    </source>
</evidence>
<sequence length="308" mass="32702">MTQHHRPAERIGRTPGRNVEQDAMRAALRLGAMAEGYGTALPVFPAAKSFLSEFYGLDHWPVEPGREVASIGFSIDPEKARFQLVRLSRLSAGLRIGLFPVGVTENDSVLAVGEDGQLLSFGLGGSWHVGDTALEGVENLISGIAPRRLRDAEHAWDVTSTEADSPVVGAVQAALTAVYVLHHHGIYSAKRLGLTLTGLRGSGVELTRQPIRIPRGRLEETLTPITRDIDEVLAAHSGGAGCEVKLSVEVPRTHAEAPAGLVRFSVRFGHVAMRAEDLEAGLGVGAGAQTGSLHGRVAEALSGLRQMA</sequence>
<accession>A0ABU6CF78</accession>
<dbReference type="Proteomes" id="UP001352223">
    <property type="component" value="Unassembled WGS sequence"/>
</dbReference>
<dbReference type="InterPro" id="IPR025850">
    <property type="entry name" value="SUKH-3"/>
</dbReference>
<evidence type="ECO:0000313" key="1">
    <source>
        <dbReference type="EMBL" id="MEB3963341.1"/>
    </source>
</evidence>